<reference evidence="1 2" key="1">
    <citation type="journal article" date="2023" name="Plants (Basel)">
        <title>Bridging the Gap: Combining Genomics and Transcriptomics Approaches to Understand Stylosanthes scabra, an Orphan Legume from the Brazilian Caatinga.</title>
        <authorList>
            <person name="Ferreira-Neto J.R.C."/>
            <person name="da Silva M.D."/>
            <person name="Binneck E."/>
            <person name="de Melo N.F."/>
            <person name="da Silva R.H."/>
            <person name="de Melo A.L.T.M."/>
            <person name="Pandolfi V."/>
            <person name="Bustamante F.O."/>
            <person name="Brasileiro-Vidal A.C."/>
            <person name="Benko-Iseppon A.M."/>
        </authorList>
    </citation>
    <scope>NUCLEOTIDE SEQUENCE [LARGE SCALE GENOMIC DNA]</scope>
    <source>
        <tissue evidence="1">Leaves</tissue>
    </source>
</reference>
<feature type="non-terminal residue" evidence="1">
    <location>
        <position position="1"/>
    </location>
</feature>
<evidence type="ECO:0000313" key="1">
    <source>
        <dbReference type="EMBL" id="MED6126208.1"/>
    </source>
</evidence>
<comment type="caution">
    <text evidence="1">The sequence shown here is derived from an EMBL/GenBank/DDBJ whole genome shotgun (WGS) entry which is preliminary data.</text>
</comment>
<protein>
    <submittedName>
        <fullName evidence="1">Uncharacterized protein</fullName>
    </submittedName>
</protein>
<sequence>LHGQRNAPVLVLLPWVSETAATGEVLAAEARMLLDSQPKLSEAAVPFAVMVLFANT</sequence>
<dbReference type="Proteomes" id="UP001341840">
    <property type="component" value="Unassembled WGS sequence"/>
</dbReference>
<organism evidence="1 2">
    <name type="scientific">Stylosanthes scabra</name>
    <dbReference type="NCBI Taxonomy" id="79078"/>
    <lineage>
        <taxon>Eukaryota</taxon>
        <taxon>Viridiplantae</taxon>
        <taxon>Streptophyta</taxon>
        <taxon>Embryophyta</taxon>
        <taxon>Tracheophyta</taxon>
        <taxon>Spermatophyta</taxon>
        <taxon>Magnoliopsida</taxon>
        <taxon>eudicotyledons</taxon>
        <taxon>Gunneridae</taxon>
        <taxon>Pentapetalae</taxon>
        <taxon>rosids</taxon>
        <taxon>fabids</taxon>
        <taxon>Fabales</taxon>
        <taxon>Fabaceae</taxon>
        <taxon>Papilionoideae</taxon>
        <taxon>50 kb inversion clade</taxon>
        <taxon>dalbergioids sensu lato</taxon>
        <taxon>Dalbergieae</taxon>
        <taxon>Pterocarpus clade</taxon>
        <taxon>Stylosanthes</taxon>
    </lineage>
</organism>
<gene>
    <name evidence="1" type="ORF">PIB30_076111</name>
</gene>
<proteinExistence type="predicted"/>
<name>A0ABU6RQ14_9FABA</name>
<keyword evidence="2" id="KW-1185">Reference proteome</keyword>
<evidence type="ECO:0000313" key="2">
    <source>
        <dbReference type="Proteomes" id="UP001341840"/>
    </source>
</evidence>
<accession>A0ABU6RQ14</accession>
<dbReference type="EMBL" id="JASCZI010031197">
    <property type="protein sequence ID" value="MED6126208.1"/>
    <property type="molecule type" value="Genomic_DNA"/>
</dbReference>